<evidence type="ECO:0000313" key="8">
    <source>
        <dbReference type="EMBL" id="EME54965.1"/>
    </source>
</evidence>
<dbReference type="Gene3D" id="2.30.31.20">
    <property type="entry name" value="Sporulation-specific cell division protein SsgB"/>
    <property type="match status" value="1"/>
</dbReference>
<evidence type="ECO:0000256" key="4">
    <source>
        <dbReference type="ARBA" id="ARBA00022969"/>
    </source>
</evidence>
<dbReference type="InterPro" id="IPR038658">
    <property type="entry name" value="SsgB_sf"/>
</dbReference>
<feature type="compositionally biased region" description="Basic and acidic residues" evidence="7">
    <location>
        <begin position="1"/>
        <end position="26"/>
    </location>
</feature>
<dbReference type="GO" id="GO:0000917">
    <property type="term" value="P:division septum assembly"/>
    <property type="evidence" value="ECO:0007669"/>
    <property type="project" value="UniProtKB-KW"/>
</dbReference>
<dbReference type="AlphaFoldDB" id="M2Y0B3"/>
<evidence type="ECO:0000256" key="2">
    <source>
        <dbReference type="ARBA" id="ARBA00009323"/>
    </source>
</evidence>
<protein>
    <submittedName>
        <fullName evidence="8">Sporulation and cell division regulator protein</fullName>
    </submittedName>
</protein>
<organism evidence="8 9">
    <name type="scientific">Amycolatopsis decaplanina DSM 44594</name>
    <dbReference type="NCBI Taxonomy" id="1284240"/>
    <lineage>
        <taxon>Bacteria</taxon>
        <taxon>Bacillati</taxon>
        <taxon>Actinomycetota</taxon>
        <taxon>Actinomycetes</taxon>
        <taxon>Pseudonocardiales</taxon>
        <taxon>Pseudonocardiaceae</taxon>
        <taxon>Amycolatopsis</taxon>
    </lineage>
</organism>
<gene>
    <name evidence="8" type="ORF">H074_25692</name>
</gene>
<name>M2Y0B3_9PSEU</name>
<evidence type="ECO:0000313" key="9">
    <source>
        <dbReference type="Proteomes" id="UP000054226"/>
    </source>
</evidence>
<dbReference type="Proteomes" id="UP000054226">
    <property type="component" value="Unassembled WGS sequence"/>
</dbReference>
<dbReference type="GO" id="GO:0030428">
    <property type="term" value="C:cell septum"/>
    <property type="evidence" value="ECO:0007669"/>
    <property type="project" value="UniProtKB-SubCell"/>
</dbReference>
<dbReference type="InterPro" id="IPR006776">
    <property type="entry name" value="SsgB"/>
</dbReference>
<feature type="region of interest" description="Disordered" evidence="7">
    <location>
        <begin position="1"/>
        <end position="27"/>
    </location>
</feature>
<evidence type="ECO:0000256" key="7">
    <source>
        <dbReference type="SAM" id="MobiDB-lite"/>
    </source>
</evidence>
<dbReference type="EMBL" id="AOHO01000068">
    <property type="protein sequence ID" value="EME54965.1"/>
    <property type="molecule type" value="Genomic_DNA"/>
</dbReference>
<comment type="caution">
    <text evidence="8">The sequence shown here is derived from an EMBL/GenBank/DDBJ whole genome shotgun (WGS) entry which is preliminary data.</text>
</comment>
<evidence type="ECO:0000256" key="6">
    <source>
        <dbReference type="ARBA" id="ARBA00023306"/>
    </source>
</evidence>
<evidence type="ECO:0000256" key="3">
    <source>
        <dbReference type="ARBA" id="ARBA00022618"/>
    </source>
</evidence>
<dbReference type="RefSeq" id="WP_007032963.1">
    <property type="nucleotide sequence ID" value="NZ_AOHO01000068.1"/>
</dbReference>
<accession>M2Y0B3</accession>
<dbReference type="Pfam" id="PF04686">
    <property type="entry name" value="SsgA"/>
    <property type="match status" value="1"/>
</dbReference>
<dbReference type="GO" id="GO:0030435">
    <property type="term" value="P:sporulation resulting in formation of a cellular spore"/>
    <property type="evidence" value="ECO:0007669"/>
    <property type="project" value="UniProtKB-KW"/>
</dbReference>
<proteinExistence type="inferred from homology"/>
<keyword evidence="5" id="KW-0717">Septation</keyword>
<keyword evidence="9" id="KW-1185">Reference proteome</keyword>
<keyword evidence="3 8" id="KW-0132">Cell division</keyword>
<keyword evidence="4" id="KW-0749">Sporulation</keyword>
<sequence length="169" mass="18774">MPSEPERSGCDRNRFPAKGTEGELPHGHSVHVHRLDFTLRPQWGDTVTIEANLCYDTKDPLAVTLSFLRDGVEPVEWVLGRDLLVGGMALLVGDGDVRIHPGEDDPGLVWFHLEVPPGRVALTGCRRQLISFLDCTTHLVPLGQEAELMQIDASITRIFTEDRDDLPES</sequence>
<dbReference type="PATRIC" id="fig|1284240.4.peg.5219"/>
<comment type="similarity">
    <text evidence="2">Belongs to the SsgA family.</text>
</comment>
<keyword evidence="6" id="KW-0131">Cell cycle</keyword>
<comment type="subcellular location">
    <subcellularLocation>
        <location evidence="1">Cell septum</location>
    </subcellularLocation>
</comment>
<evidence type="ECO:0000256" key="1">
    <source>
        <dbReference type="ARBA" id="ARBA00004431"/>
    </source>
</evidence>
<evidence type="ECO:0000256" key="5">
    <source>
        <dbReference type="ARBA" id="ARBA00023210"/>
    </source>
</evidence>
<dbReference type="OrthoDB" id="3853096at2"/>
<reference evidence="8 9" key="1">
    <citation type="journal article" date="2013" name="Genome Announc.">
        <title>Draft Genome Sequence of Amycolatopsis decaplanina Strain DSM 44594T.</title>
        <authorList>
            <person name="Kaur N."/>
            <person name="Kumar S."/>
            <person name="Bala M."/>
            <person name="Raghava G.P."/>
            <person name="Mayilraj S."/>
        </authorList>
    </citation>
    <scope>NUCLEOTIDE SEQUENCE [LARGE SCALE GENOMIC DNA]</scope>
    <source>
        <strain evidence="8 9">DSM 44594</strain>
    </source>
</reference>